<dbReference type="AlphaFoldDB" id="A0A4Y7JRM9"/>
<accession>A0A4Y7JRM9</accession>
<protein>
    <submittedName>
        <fullName evidence="1">Uncharacterized protein</fullName>
    </submittedName>
</protein>
<organism evidence="1 2">
    <name type="scientific">Papaver somniferum</name>
    <name type="common">Opium poppy</name>
    <dbReference type="NCBI Taxonomy" id="3469"/>
    <lineage>
        <taxon>Eukaryota</taxon>
        <taxon>Viridiplantae</taxon>
        <taxon>Streptophyta</taxon>
        <taxon>Embryophyta</taxon>
        <taxon>Tracheophyta</taxon>
        <taxon>Spermatophyta</taxon>
        <taxon>Magnoliopsida</taxon>
        <taxon>Ranunculales</taxon>
        <taxon>Papaveraceae</taxon>
        <taxon>Papaveroideae</taxon>
        <taxon>Papaver</taxon>
    </lineage>
</organism>
<reference evidence="1 2" key="1">
    <citation type="journal article" date="2018" name="Science">
        <title>The opium poppy genome and morphinan production.</title>
        <authorList>
            <person name="Guo L."/>
            <person name="Winzer T."/>
            <person name="Yang X."/>
            <person name="Li Y."/>
            <person name="Ning Z."/>
            <person name="He Z."/>
            <person name="Teodor R."/>
            <person name="Lu Y."/>
            <person name="Bowser T.A."/>
            <person name="Graham I.A."/>
            <person name="Ye K."/>
        </authorList>
    </citation>
    <scope>NUCLEOTIDE SEQUENCE [LARGE SCALE GENOMIC DNA]</scope>
    <source>
        <strain evidence="2">cv. HN1</strain>
        <tissue evidence="1">Leaves</tissue>
    </source>
</reference>
<dbReference type="EMBL" id="CM010719">
    <property type="protein sequence ID" value="RZC63377.1"/>
    <property type="molecule type" value="Genomic_DNA"/>
</dbReference>
<dbReference type="Proteomes" id="UP000316621">
    <property type="component" value="Chromosome 5"/>
</dbReference>
<gene>
    <name evidence="1" type="ORF">C5167_025130</name>
</gene>
<proteinExistence type="predicted"/>
<evidence type="ECO:0000313" key="1">
    <source>
        <dbReference type="EMBL" id="RZC63377.1"/>
    </source>
</evidence>
<sequence>MDPDPEGEIEVNTLKKIIDFNGSLCVVRSSSSMPRIACRQVKSSIIDFLCSLESDGASDFGCWRTYETSMLDMMNSILVFQIGKLSPELLSFRVVVNSL</sequence>
<keyword evidence="2" id="KW-1185">Reference proteome</keyword>
<dbReference type="Gramene" id="RZC63377">
    <property type="protein sequence ID" value="RZC63377"/>
    <property type="gene ID" value="C5167_025130"/>
</dbReference>
<name>A0A4Y7JRM9_PAPSO</name>
<evidence type="ECO:0000313" key="2">
    <source>
        <dbReference type="Proteomes" id="UP000316621"/>
    </source>
</evidence>